<dbReference type="Proteomes" id="UP001162060">
    <property type="component" value="Unassembled WGS sequence"/>
</dbReference>
<evidence type="ECO:0000256" key="1">
    <source>
        <dbReference type="SAM" id="MobiDB-lite"/>
    </source>
</evidence>
<organism evidence="2 3">
    <name type="scientific">Peronospora matthiolae</name>
    <dbReference type="NCBI Taxonomy" id="2874970"/>
    <lineage>
        <taxon>Eukaryota</taxon>
        <taxon>Sar</taxon>
        <taxon>Stramenopiles</taxon>
        <taxon>Oomycota</taxon>
        <taxon>Peronosporomycetes</taxon>
        <taxon>Peronosporales</taxon>
        <taxon>Peronosporaceae</taxon>
        <taxon>Peronospora</taxon>
    </lineage>
</organism>
<protein>
    <submittedName>
        <fullName evidence="2">Uncharacterized protein</fullName>
    </submittedName>
</protein>
<name>A0AAV1U7G1_9STRA</name>
<accession>A0AAV1U7G1</accession>
<sequence>MSVVYRAPQHVQRQNVMTTIGQGKVRGVGPTMSLSRDSKSDPPKKQPGSVEAEHPADPATSREFAGILKKIAPNE</sequence>
<feature type="region of interest" description="Disordered" evidence="1">
    <location>
        <begin position="23"/>
        <end position="63"/>
    </location>
</feature>
<reference evidence="2" key="1">
    <citation type="submission" date="2024-01" db="EMBL/GenBank/DDBJ databases">
        <authorList>
            <person name="Webb A."/>
        </authorList>
    </citation>
    <scope>NUCLEOTIDE SEQUENCE</scope>
    <source>
        <strain evidence="2">Pm1</strain>
    </source>
</reference>
<comment type="caution">
    <text evidence="2">The sequence shown here is derived from an EMBL/GenBank/DDBJ whole genome shotgun (WGS) entry which is preliminary data.</text>
</comment>
<gene>
    <name evidence="2" type="ORF">PM001_LOCUS15715</name>
</gene>
<proteinExistence type="predicted"/>
<evidence type="ECO:0000313" key="3">
    <source>
        <dbReference type="Proteomes" id="UP001162060"/>
    </source>
</evidence>
<dbReference type="EMBL" id="CAKLBY020000168">
    <property type="protein sequence ID" value="CAK7930565.1"/>
    <property type="molecule type" value="Genomic_DNA"/>
</dbReference>
<evidence type="ECO:0000313" key="2">
    <source>
        <dbReference type="EMBL" id="CAK7930565.1"/>
    </source>
</evidence>
<dbReference type="AlphaFoldDB" id="A0AAV1U7G1"/>